<dbReference type="InterPro" id="IPR012337">
    <property type="entry name" value="RNaseH-like_sf"/>
</dbReference>
<proteinExistence type="inferred from homology"/>
<comment type="similarity">
    <text evidence="7">Belongs to the RNase HII family.</text>
</comment>
<dbReference type="GO" id="GO:0003723">
    <property type="term" value="F:RNA binding"/>
    <property type="evidence" value="ECO:0007669"/>
    <property type="project" value="UniProtKB-UniRule"/>
</dbReference>
<evidence type="ECO:0000256" key="2">
    <source>
        <dbReference type="ARBA" id="ARBA00022722"/>
    </source>
</evidence>
<dbReference type="EMBL" id="ASPP01021039">
    <property type="protein sequence ID" value="ETO12828.1"/>
    <property type="molecule type" value="Genomic_DNA"/>
</dbReference>
<dbReference type="InterPro" id="IPR001352">
    <property type="entry name" value="RNase_HII/HIII"/>
</dbReference>
<organism evidence="10 11">
    <name type="scientific">Reticulomyxa filosa</name>
    <dbReference type="NCBI Taxonomy" id="46433"/>
    <lineage>
        <taxon>Eukaryota</taxon>
        <taxon>Sar</taxon>
        <taxon>Rhizaria</taxon>
        <taxon>Retaria</taxon>
        <taxon>Foraminifera</taxon>
        <taxon>Monothalamids</taxon>
        <taxon>Reticulomyxidae</taxon>
        <taxon>Reticulomyxa</taxon>
    </lineage>
</organism>
<dbReference type="PANTHER" id="PTHR10954:SF7">
    <property type="entry name" value="RIBONUCLEASE H2 SUBUNIT A"/>
    <property type="match status" value="1"/>
</dbReference>
<feature type="region of interest" description="Disordered" evidence="8">
    <location>
        <begin position="226"/>
        <end position="248"/>
    </location>
</feature>
<keyword evidence="4 6" id="KW-0255">Endonuclease</keyword>
<dbReference type="Gene3D" id="3.30.420.10">
    <property type="entry name" value="Ribonuclease H-like superfamily/Ribonuclease H"/>
    <property type="match status" value="1"/>
</dbReference>
<keyword evidence="2 6" id="KW-0540">Nuclease</keyword>
<dbReference type="GO" id="GO:0032299">
    <property type="term" value="C:ribonuclease H2 complex"/>
    <property type="evidence" value="ECO:0007669"/>
    <property type="project" value="TreeGrafter"/>
</dbReference>
<evidence type="ECO:0000256" key="4">
    <source>
        <dbReference type="ARBA" id="ARBA00022759"/>
    </source>
</evidence>
<dbReference type="PANTHER" id="PTHR10954">
    <property type="entry name" value="RIBONUCLEASE H2 SUBUNIT A"/>
    <property type="match status" value="1"/>
</dbReference>
<dbReference type="GO" id="GO:0046872">
    <property type="term" value="F:metal ion binding"/>
    <property type="evidence" value="ECO:0007669"/>
    <property type="project" value="UniProtKB-KW"/>
</dbReference>
<name>X6MFP2_RETFI</name>
<dbReference type="GO" id="GO:0006298">
    <property type="term" value="P:mismatch repair"/>
    <property type="evidence" value="ECO:0007669"/>
    <property type="project" value="TreeGrafter"/>
</dbReference>
<feature type="domain" description="RNase H type-2" evidence="9">
    <location>
        <begin position="10"/>
        <end position="272"/>
    </location>
</feature>
<keyword evidence="3 6" id="KW-0479">Metal-binding</keyword>
<evidence type="ECO:0000256" key="6">
    <source>
        <dbReference type="PROSITE-ProRule" id="PRU01319"/>
    </source>
</evidence>
<dbReference type="AlphaFoldDB" id="X6MFP2"/>
<feature type="binding site" evidence="6">
    <location>
        <position position="17"/>
    </location>
    <ligand>
        <name>a divalent metal cation</name>
        <dbReference type="ChEBI" id="CHEBI:60240"/>
    </ligand>
</feature>
<comment type="cofactor">
    <cofactor evidence="6">
        <name>Mn(2+)</name>
        <dbReference type="ChEBI" id="CHEBI:29035"/>
    </cofactor>
    <cofactor evidence="6">
        <name>Mg(2+)</name>
        <dbReference type="ChEBI" id="CHEBI:18420"/>
    </cofactor>
    <text evidence="6">Manganese or magnesium. Binds 1 divalent metal ion per monomer in the absence of substrate. May bind a second metal ion after substrate binding.</text>
</comment>
<evidence type="ECO:0000259" key="9">
    <source>
        <dbReference type="PROSITE" id="PS51975"/>
    </source>
</evidence>
<evidence type="ECO:0000313" key="10">
    <source>
        <dbReference type="EMBL" id="ETO12828.1"/>
    </source>
</evidence>
<keyword evidence="5 6" id="KW-0378">Hydrolase</keyword>
<dbReference type="PROSITE" id="PS51975">
    <property type="entry name" value="RNASE_H_2"/>
    <property type="match status" value="1"/>
</dbReference>
<reference evidence="10 11" key="1">
    <citation type="journal article" date="2013" name="Curr. Biol.">
        <title>The Genome of the Foraminiferan Reticulomyxa filosa.</title>
        <authorList>
            <person name="Glockner G."/>
            <person name="Hulsmann N."/>
            <person name="Schleicher M."/>
            <person name="Noegel A.A."/>
            <person name="Eichinger L."/>
            <person name="Gallinger C."/>
            <person name="Pawlowski J."/>
            <person name="Sierra R."/>
            <person name="Euteneuer U."/>
            <person name="Pillet L."/>
            <person name="Moustafa A."/>
            <person name="Platzer M."/>
            <person name="Groth M."/>
            <person name="Szafranski K."/>
            <person name="Schliwa M."/>
        </authorList>
    </citation>
    <scope>NUCLEOTIDE SEQUENCE [LARGE SCALE GENOMIC DNA]</scope>
</reference>
<dbReference type="EC" id="3.1.26.4" evidence="7"/>
<feature type="binding site" evidence="6">
    <location>
        <position position="148"/>
    </location>
    <ligand>
        <name>a divalent metal cation</name>
        <dbReference type="ChEBI" id="CHEBI:60240"/>
    </ligand>
</feature>
<dbReference type="SUPFAM" id="SSF53098">
    <property type="entry name" value="Ribonuclease H-like"/>
    <property type="match status" value="1"/>
</dbReference>
<evidence type="ECO:0000256" key="7">
    <source>
        <dbReference type="RuleBase" id="RU003515"/>
    </source>
</evidence>
<feature type="binding site" evidence="6">
    <location>
        <position position="16"/>
    </location>
    <ligand>
        <name>a divalent metal cation</name>
        <dbReference type="ChEBI" id="CHEBI:60240"/>
    </ligand>
</feature>
<dbReference type="OrthoDB" id="7462577at2759"/>
<dbReference type="InterPro" id="IPR024567">
    <property type="entry name" value="RNase_HII/HIII_dom"/>
</dbReference>
<dbReference type="InterPro" id="IPR036397">
    <property type="entry name" value="RNaseH_sf"/>
</dbReference>
<comment type="catalytic activity">
    <reaction evidence="1 6 7">
        <text>Endonucleolytic cleavage to 5'-phosphomonoester.</text>
        <dbReference type="EC" id="3.1.26.4"/>
    </reaction>
</comment>
<evidence type="ECO:0000256" key="3">
    <source>
        <dbReference type="ARBA" id="ARBA00022723"/>
    </source>
</evidence>
<dbReference type="GO" id="GO:0004523">
    <property type="term" value="F:RNA-DNA hybrid ribonuclease activity"/>
    <property type="evidence" value="ECO:0007669"/>
    <property type="project" value="UniProtKB-UniRule"/>
</dbReference>
<evidence type="ECO:0000313" key="11">
    <source>
        <dbReference type="Proteomes" id="UP000023152"/>
    </source>
</evidence>
<keyword evidence="11" id="KW-1185">Reference proteome</keyword>
<dbReference type="GO" id="GO:0043137">
    <property type="term" value="P:DNA replication, removal of RNA primer"/>
    <property type="evidence" value="ECO:0007669"/>
    <property type="project" value="TreeGrafter"/>
</dbReference>
<dbReference type="Pfam" id="PF01351">
    <property type="entry name" value="RNase_HII"/>
    <property type="match status" value="1"/>
</dbReference>
<protein>
    <recommendedName>
        <fullName evidence="7">Ribonuclease</fullName>
        <ecNumber evidence="7">3.1.26.4</ecNumber>
    </recommendedName>
</protein>
<evidence type="ECO:0000256" key="5">
    <source>
        <dbReference type="ARBA" id="ARBA00022801"/>
    </source>
</evidence>
<accession>X6MFP2</accession>
<evidence type="ECO:0000256" key="1">
    <source>
        <dbReference type="ARBA" id="ARBA00000077"/>
    </source>
</evidence>
<evidence type="ECO:0000256" key="8">
    <source>
        <dbReference type="SAM" id="MobiDB-lite"/>
    </source>
</evidence>
<gene>
    <name evidence="10" type="ORF">RFI_24547</name>
</gene>
<comment type="function">
    <text evidence="7">Endonuclease that specifically degrades the RNA of RNA-DNA hybrids.</text>
</comment>
<comment type="caution">
    <text evidence="10">The sequence shown here is derived from an EMBL/GenBank/DDBJ whole genome shotgun (WGS) entry which is preliminary data.</text>
</comment>
<sequence>MSTSSNEEEEYIMGIDEAGRGPVLGALVYGACLCKVSRTTDLANFGFAGETCISSIITHQQIEERKENKSKVVKLCDRQQRIGQRNASAINKGEYLHWIVDVIPPDWMSSRMLAKNRYSLNEISHGSAMNLIDRVLKHGFKLKECYLDTVGIPETYEQKLKNSFNGHNIKFTVSPKADSLFPIVSAASICAKVTRDYVLEHWVFSEKHITIRPVNRLNFKPKLDPERGISQPPKCANDHPTETPCEPQTNHAKQFFKKKYTTDSTMEEWLGNGYPSGGTWILTKFFLKTK</sequence>
<dbReference type="Proteomes" id="UP000023152">
    <property type="component" value="Unassembled WGS sequence"/>
</dbReference>